<reference evidence="1 2" key="1">
    <citation type="submission" date="2023-03" db="EMBL/GenBank/DDBJ databases">
        <title>Bacillus Genome Sequencing.</title>
        <authorList>
            <person name="Dunlap C."/>
        </authorList>
    </citation>
    <scope>NUCLEOTIDE SEQUENCE [LARGE SCALE GENOMIC DNA]</scope>
    <source>
        <strain evidence="1 2">NRS-1351</strain>
    </source>
</reference>
<name>A0ABU6DGY4_9BACL</name>
<evidence type="ECO:0000313" key="1">
    <source>
        <dbReference type="EMBL" id="MEB4797024.1"/>
    </source>
</evidence>
<accession>A0ABU6DGY4</accession>
<keyword evidence="2" id="KW-1185">Reference proteome</keyword>
<protein>
    <submittedName>
        <fullName evidence="1">Uncharacterized protein</fullName>
    </submittedName>
</protein>
<organism evidence="1 2">
    <name type="scientific">Paenibacillus chondroitinus</name>
    <dbReference type="NCBI Taxonomy" id="59842"/>
    <lineage>
        <taxon>Bacteria</taxon>
        <taxon>Bacillati</taxon>
        <taxon>Bacillota</taxon>
        <taxon>Bacilli</taxon>
        <taxon>Bacillales</taxon>
        <taxon>Paenibacillaceae</taxon>
        <taxon>Paenibacillus</taxon>
    </lineage>
</organism>
<gene>
    <name evidence="1" type="ORF">P5G65_24285</name>
</gene>
<sequence>MGFINKLTQEKCPICKDTLLTHKSNTLLSHIIKSCPKDHYEKEFIPSLEGYVEHYNVVTT</sequence>
<evidence type="ECO:0000313" key="2">
    <source>
        <dbReference type="Proteomes" id="UP001355653"/>
    </source>
</evidence>
<comment type="caution">
    <text evidence="1">The sequence shown here is derived from an EMBL/GenBank/DDBJ whole genome shotgun (WGS) entry which is preliminary data.</text>
</comment>
<dbReference type="EMBL" id="JAROBY010000041">
    <property type="protein sequence ID" value="MEB4797024.1"/>
    <property type="molecule type" value="Genomic_DNA"/>
</dbReference>
<proteinExistence type="predicted"/>
<dbReference type="Proteomes" id="UP001355653">
    <property type="component" value="Unassembled WGS sequence"/>
</dbReference>